<dbReference type="EMBL" id="WTPW01000016">
    <property type="protein sequence ID" value="KAF0559593.1"/>
    <property type="molecule type" value="Genomic_DNA"/>
</dbReference>
<comment type="caution">
    <text evidence="1">The sequence shown here is derived from an EMBL/GenBank/DDBJ whole genome shotgun (WGS) entry which is preliminary data.</text>
</comment>
<evidence type="ECO:0000313" key="2">
    <source>
        <dbReference type="Proteomes" id="UP000439903"/>
    </source>
</evidence>
<name>A0A8H4EVK1_GIGMA</name>
<protein>
    <submittedName>
        <fullName evidence="1">Gephyrin: PROVISIONAL</fullName>
    </submittedName>
</protein>
<proteinExistence type="predicted"/>
<evidence type="ECO:0000313" key="1">
    <source>
        <dbReference type="EMBL" id="KAF0559593.1"/>
    </source>
</evidence>
<keyword evidence="2" id="KW-1185">Reference proteome</keyword>
<dbReference type="Proteomes" id="UP000439903">
    <property type="component" value="Unassembled WGS sequence"/>
</dbReference>
<reference evidence="1 2" key="1">
    <citation type="journal article" date="2019" name="Environ. Microbiol.">
        <title>At the nexus of three kingdoms: the genome of the mycorrhizal fungus Gigaspora margarita provides insights into plant, endobacterial and fungal interactions.</title>
        <authorList>
            <person name="Venice F."/>
            <person name="Ghignone S."/>
            <person name="Salvioli di Fossalunga A."/>
            <person name="Amselem J."/>
            <person name="Novero M."/>
            <person name="Xianan X."/>
            <person name="Sedzielewska Toro K."/>
            <person name="Morin E."/>
            <person name="Lipzen A."/>
            <person name="Grigoriev I.V."/>
            <person name="Henrissat B."/>
            <person name="Martin F.M."/>
            <person name="Bonfante P."/>
        </authorList>
    </citation>
    <scope>NUCLEOTIDE SEQUENCE [LARGE SCALE GENOMIC DNA]</scope>
    <source>
        <strain evidence="1 2">BEG34</strain>
    </source>
</reference>
<organism evidence="1 2">
    <name type="scientific">Gigaspora margarita</name>
    <dbReference type="NCBI Taxonomy" id="4874"/>
    <lineage>
        <taxon>Eukaryota</taxon>
        <taxon>Fungi</taxon>
        <taxon>Fungi incertae sedis</taxon>
        <taxon>Mucoromycota</taxon>
        <taxon>Glomeromycotina</taxon>
        <taxon>Glomeromycetes</taxon>
        <taxon>Diversisporales</taxon>
        <taxon>Gigasporaceae</taxon>
        <taxon>Gigaspora</taxon>
    </lineage>
</organism>
<sequence length="187" mass="21617">MLSEVDTDYPVRLTIEGNHIPQNVIQEMAIPSWINLRVVLYYQQEDLNASENSSNHYYKLTLSDNLWLEQARDFGSFCFGIDSKYDLNSDRAPVLSLVVEDNAGYRTPIAFGISNKENNHTIRLAIEAVQQNIPCNNTNCLHEYYYKEITNSMGFIRIRNCAPVWQPFAMMGKHQPTKRGLNIFYEV</sequence>
<gene>
    <name evidence="1" type="ORF">F8M41_005285</name>
</gene>
<dbReference type="AlphaFoldDB" id="A0A8H4EVK1"/>
<accession>A0A8H4EVK1</accession>
<dbReference type="OrthoDB" id="2418988at2759"/>